<sequence length="52" mass="5613">MATARGADPTAISTAAFVAAHRPVMVHTCSRLGRVANPPSFSLADFLLFRRR</sequence>
<gene>
    <name evidence="2" type="ORF">R4485_21180</name>
    <name evidence="1" type="ORF">XA26_41410</name>
</gene>
<organism evidence="1 3">
    <name type="scientific">Mycolicibacterium fortuitum</name>
    <name type="common">Mycobacterium fortuitum</name>
    <dbReference type="NCBI Taxonomy" id="1766"/>
    <lineage>
        <taxon>Bacteria</taxon>
        <taxon>Bacillati</taxon>
        <taxon>Actinomycetota</taxon>
        <taxon>Actinomycetes</taxon>
        <taxon>Mycobacteriales</taxon>
        <taxon>Mycobacteriaceae</taxon>
        <taxon>Mycolicibacterium</taxon>
    </lineage>
</organism>
<evidence type="ECO:0000313" key="3">
    <source>
        <dbReference type="Proteomes" id="UP000057134"/>
    </source>
</evidence>
<dbReference type="EMBL" id="JAWLVV010000019">
    <property type="protein sequence ID" value="MDV7292692.1"/>
    <property type="molecule type" value="Genomic_DNA"/>
</dbReference>
<dbReference type="KEGG" id="mft:XA26_41410"/>
<reference evidence="1 3" key="1">
    <citation type="journal article" date="2015" name="MBio">
        <title>Enzymatic Degradation of Phenazines Can Generate Energy and Protect Sensitive Organisms from Toxicity.</title>
        <authorList>
            <person name="Costa K.C."/>
            <person name="Bergkessel M."/>
            <person name="Saunders S."/>
            <person name="Korlach J."/>
            <person name="Newman D.K."/>
        </authorList>
    </citation>
    <scope>NUCLEOTIDE SEQUENCE [LARGE SCALE GENOMIC DNA]</scope>
    <source>
        <strain evidence="1 3">CT6</strain>
    </source>
</reference>
<reference evidence="2" key="2">
    <citation type="submission" date="2023-10" db="EMBL/GenBank/DDBJ databases">
        <title>Mycolicibacterium fortuitum clinical isolates causing pulmonary infections in humans.</title>
        <authorList>
            <person name="Mejia-Ponce P.M."/>
            <person name="Zenteno-Cuevas R."/>
            <person name="Licona-Cassani C."/>
        </authorList>
    </citation>
    <scope>NUCLEOTIDE SEQUENCE</scope>
    <source>
        <strain evidence="2">M8</strain>
    </source>
</reference>
<keyword evidence="3" id="KW-1185">Reference proteome</keyword>
<name>A0A0N9Y4B9_MYCFO</name>
<dbReference type="EMBL" id="CP011269">
    <property type="protein sequence ID" value="ALI27948.1"/>
    <property type="molecule type" value="Genomic_DNA"/>
</dbReference>
<dbReference type="RefSeq" id="WP_165588808.1">
    <property type="nucleotide sequence ID" value="NZ_CP011269.1"/>
</dbReference>
<dbReference type="Proteomes" id="UP001186041">
    <property type="component" value="Unassembled WGS sequence"/>
</dbReference>
<dbReference type="GeneID" id="93414542"/>
<dbReference type="Proteomes" id="UP000057134">
    <property type="component" value="Chromosome"/>
</dbReference>
<dbReference type="PATRIC" id="fig|1766.6.peg.4115"/>
<accession>A0A0N9Y4B9</accession>
<dbReference type="AlphaFoldDB" id="A0A0N9Y4B9"/>
<proteinExistence type="predicted"/>
<protein>
    <submittedName>
        <fullName evidence="1">Uncharacterized protein</fullName>
    </submittedName>
</protein>
<evidence type="ECO:0000313" key="2">
    <source>
        <dbReference type="EMBL" id="MDV7292692.1"/>
    </source>
</evidence>
<evidence type="ECO:0000313" key="1">
    <source>
        <dbReference type="EMBL" id="ALI27948.1"/>
    </source>
</evidence>